<feature type="region of interest" description="Disordered" evidence="10">
    <location>
        <begin position="505"/>
        <end position="587"/>
    </location>
</feature>
<dbReference type="Pfam" id="PF25118">
    <property type="entry name" value="EFL1"/>
    <property type="match status" value="1"/>
</dbReference>
<dbReference type="CDD" id="cd01681">
    <property type="entry name" value="aeEF2_snRNP_like_IV"/>
    <property type="match status" value="1"/>
</dbReference>
<feature type="compositionally biased region" description="Polar residues" evidence="10">
    <location>
        <begin position="510"/>
        <end position="525"/>
    </location>
</feature>
<gene>
    <name evidence="12" type="ORF">FDP41_000731</name>
</gene>
<dbReference type="Gene3D" id="2.40.30.10">
    <property type="entry name" value="Translation factors"/>
    <property type="match status" value="1"/>
</dbReference>
<dbReference type="GeneID" id="68107949"/>
<dbReference type="InterPro" id="IPR000640">
    <property type="entry name" value="EFG_V-like"/>
</dbReference>
<feature type="region of interest" description="Disordered" evidence="10">
    <location>
        <begin position="918"/>
        <end position="960"/>
    </location>
</feature>
<dbReference type="SMART" id="SM00838">
    <property type="entry name" value="EFG_C"/>
    <property type="match status" value="1"/>
</dbReference>
<dbReference type="OrthoDB" id="364892at2759"/>
<dbReference type="PANTHER" id="PTHR42908">
    <property type="entry name" value="TRANSLATION ELONGATION FACTOR-RELATED"/>
    <property type="match status" value="1"/>
</dbReference>
<evidence type="ECO:0000259" key="11">
    <source>
        <dbReference type="PROSITE" id="PS51722"/>
    </source>
</evidence>
<evidence type="ECO:0000256" key="4">
    <source>
        <dbReference type="ARBA" id="ARBA00022741"/>
    </source>
</evidence>
<evidence type="ECO:0000256" key="7">
    <source>
        <dbReference type="ARBA" id="ARBA00048548"/>
    </source>
</evidence>
<dbReference type="InterPro" id="IPR014721">
    <property type="entry name" value="Ribsml_uS5_D2-typ_fold_subgr"/>
</dbReference>
<comment type="caution">
    <text evidence="12">The sequence shown here is derived from an EMBL/GenBank/DDBJ whole genome shotgun (WGS) entry which is preliminary data.</text>
</comment>
<keyword evidence="4" id="KW-0547">Nucleotide-binding</keyword>
<dbReference type="FunFam" id="3.40.50.300:FF:000746">
    <property type="entry name" value="Ribosome assembly protein 1"/>
    <property type="match status" value="1"/>
</dbReference>
<organism evidence="12 13">
    <name type="scientific">Naegleria fowleri</name>
    <name type="common">Brain eating amoeba</name>
    <dbReference type="NCBI Taxonomy" id="5763"/>
    <lineage>
        <taxon>Eukaryota</taxon>
        <taxon>Discoba</taxon>
        <taxon>Heterolobosea</taxon>
        <taxon>Tetramitia</taxon>
        <taxon>Eutetramitia</taxon>
        <taxon>Vahlkampfiidae</taxon>
        <taxon>Naegleria</taxon>
    </lineage>
</organism>
<dbReference type="GO" id="GO:0005829">
    <property type="term" value="C:cytosol"/>
    <property type="evidence" value="ECO:0007669"/>
    <property type="project" value="TreeGrafter"/>
</dbReference>
<dbReference type="Pfam" id="PF00009">
    <property type="entry name" value="GTP_EFTU"/>
    <property type="match status" value="1"/>
</dbReference>
<dbReference type="InterPro" id="IPR000795">
    <property type="entry name" value="T_Tr_GTP-bd_dom"/>
</dbReference>
<dbReference type="CDD" id="cd01885">
    <property type="entry name" value="EF2"/>
    <property type="match status" value="1"/>
</dbReference>
<feature type="domain" description="Tr-type G" evidence="11">
    <location>
        <begin position="19"/>
        <end position="291"/>
    </location>
</feature>
<keyword evidence="5" id="KW-0378">Hydrolase</keyword>
<dbReference type="InterPro" id="IPR041095">
    <property type="entry name" value="EFG_II"/>
</dbReference>
<dbReference type="Gene3D" id="3.30.70.870">
    <property type="entry name" value="Elongation Factor G (Translational Gtpase), domain 3"/>
    <property type="match status" value="1"/>
</dbReference>
<evidence type="ECO:0000313" key="12">
    <source>
        <dbReference type="EMBL" id="KAF0984832.1"/>
    </source>
</evidence>
<sequence length="1239" mass="139127">MTLTHISSEKLHQTQQCTSNVRNICIIAHVDHGKTTLSDFLVSSNGIISTNLAGKMRYMDSTAYEQEKRITMKSSAICLLYRRKEEIQSSSQNEVSQQSDSSSSTITKDYVINLIDSPGHVDFSSEVSTAARLSDGCLVLVDVVEGVCTQTRTVLEQAFREHIKPCLVLNKIDRLILEKQMTPMEAYRQMLHILQQVNVLMTTFVTAQLFKKINTDEETTDNKENAEDSSDVTKTKQVYSNVFDEYQVDSNDFFSPQKGNVLFASAYDGWGFRINEFAELFSKKMGMNKNTLQQTLWGDFYLNAKKKTISKKPLRDDQPNMFVQFILQNIYNAYDCVLINRDEEKIKKMIQSLELNLSKAFLSKNDHKTQLKTLMNQWLPLSDSILEMVVTKLPNPQEAQKERILDLIPELKTVDEKDFTQDNVPLGGDASDNKLSKLIHDIRVQRRKLKKNLLECDKSDNAEVMIFVSKMFEADELPTQGGSSSKMDHIQLQRERLKKLREERLKQKSMGVQAQASLDSETSTLEEQQDQHQQQQEDKPSSSEINHNTTTTVTTTADEHQKKSVSFESMPSSSTHNIANDDEEEEGTNGALSTAAIATNKLVAFCRIFSGTIRVGQTLHILGPRYNASSPNEDRIEFKVERLYLLMGRGLECVDSVAAGNVFGLGGVGKHILKTATISSSIYSPIFSSMYIQSIPIVRFAIEPKNLMDMPKLVRGLKLLNQADPSVEVLVQETGEHVIVTAGEVHAERCIRDLNEKFAKVPITVSPPLVSFRETIVEPPQVVTESGALSQPPSIAKKKTANKKWTILIKAIPLPDNIASFIDKHRDDLRAYFSNHDLKRTAVFVTSEVIDQLRMEFVKAGKQWEQEWDNLWCLGPRRIGPNILLNHISDYRPPYFEPLHKQISNMLLSSGVKQSQNTLKSSSVADEEENTLTLSTTTAAATTSNTTTRSNTGPKTTLTPEQQQQRVELLKQFDHSFISGFQLATASGPLCDEPMYGVCFCVEDVIFEEKNTLQGSLPSPGSVSPHVNSMSSSDTTSISQTPQASSSSQELTTTNTTTSPGFISTEYQDHGGPFTGQIMSAVKGACRKAFDSSPRRLVEAMYHCEIQASNESVGSVCDVLRRRRAKIYSDDMEEGSNLFIIQCYLPVAESFGFAEELRTKTSGAAQPQIAFSHWQILEVDPFYVPTTEDELEEWGERGLANIPNIAKQYIDQVRKRKGLMLDKKIVEFGEKQRTLSKKK</sequence>
<keyword evidence="3" id="KW-0690">Ribosome biogenesis</keyword>
<dbReference type="Pfam" id="PF00679">
    <property type="entry name" value="EFG_C"/>
    <property type="match status" value="1"/>
</dbReference>
<protein>
    <recommendedName>
        <fullName evidence="8">Ribosome assembly protein 1</fullName>
    </recommendedName>
    <alternativeName>
        <fullName evidence="9">Elongation factor-like 1</fullName>
    </alternativeName>
</protein>
<dbReference type="SUPFAM" id="SSF52540">
    <property type="entry name" value="P-loop containing nucleoside triphosphate hydrolases"/>
    <property type="match status" value="1"/>
</dbReference>
<dbReference type="VEuPathDB" id="AmoebaDB:FDP41_000731"/>
<dbReference type="InterPro" id="IPR020568">
    <property type="entry name" value="Ribosomal_Su5_D2-typ_SF"/>
</dbReference>
<keyword evidence="6" id="KW-0342">GTP-binding</keyword>
<dbReference type="NCBIfam" id="TIGR00231">
    <property type="entry name" value="small_GTP"/>
    <property type="match status" value="1"/>
</dbReference>
<dbReference type="PROSITE" id="PS51722">
    <property type="entry name" value="G_TR_2"/>
    <property type="match status" value="1"/>
</dbReference>
<dbReference type="FunFam" id="3.30.70.870:FF:000002">
    <property type="entry name" value="Translation elongation factor 2"/>
    <property type="match status" value="1"/>
</dbReference>
<dbReference type="GO" id="GO:0043022">
    <property type="term" value="F:ribosome binding"/>
    <property type="evidence" value="ECO:0007669"/>
    <property type="project" value="TreeGrafter"/>
</dbReference>
<dbReference type="OMA" id="FARCDIQ"/>
<evidence type="ECO:0000256" key="8">
    <source>
        <dbReference type="ARBA" id="ARBA00068031"/>
    </source>
</evidence>
<dbReference type="InterPro" id="IPR027417">
    <property type="entry name" value="P-loop_NTPase"/>
</dbReference>
<dbReference type="SUPFAM" id="SSF54980">
    <property type="entry name" value="EF-G C-terminal domain-like"/>
    <property type="match status" value="2"/>
</dbReference>
<dbReference type="Gene3D" id="3.30.230.10">
    <property type="match status" value="1"/>
</dbReference>
<evidence type="ECO:0000256" key="6">
    <source>
        <dbReference type="ARBA" id="ARBA00023134"/>
    </source>
</evidence>
<reference evidence="12 13" key="1">
    <citation type="journal article" date="2019" name="Sci. Rep.">
        <title>Nanopore sequencing improves the draft genome of the human pathogenic amoeba Naegleria fowleri.</title>
        <authorList>
            <person name="Liechti N."/>
            <person name="Schurch N."/>
            <person name="Bruggmann R."/>
            <person name="Wittwer M."/>
        </authorList>
    </citation>
    <scope>NUCLEOTIDE SEQUENCE [LARGE SCALE GENOMIC DNA]</scope>
    <source>
        <strain evidence="12 13">ATCC 30894</strain>
    </source>
</reference>
<dbReference type="Proteomes" id="UP000444721">
    <property type="component" value="Unassembled WGS sequence"/>
</dbReference>
<dbReference type="VEuPathDB" id="AmoebaDB:NF0107650"/>
<name>A0A6A5CCM4_NAEFO</name>
<evidence type="ECO:0000256" key="2">
    <source>
        <dbReference type="ARBA" id="ARBA00022490"/>
    </source>
</evidence>
<feature type="compositionally biased region" description="Polar residues" evidence="10">
    <location>
        <begin position="564"/>
        <end position="578"/>
    </location>
</feature>
<comment type="catalytic activity">
    <reaction evidence="7">
        <text>GTP + H2O = GDP + phosphate + H(+)</text>
        <dbReference type="Rhea" id="RHEA:19669"/>
        <dbReference type="ChEBI" id="CHEBI:15377"/>
        <dbReference type="ChEBI" id="CHEBI:15378"/>
        <dbReference type="ChEBI" id="CHEBI:37565"/>
        <dbReference type="ChEBI" id="CHEBI:43474"/>
        <dbReference type="ChEBI" id="CHEBI:58189"/>
    </reaction>
</comment>
<dbReference type="CDD" id="cd16268">
    <property type="entry name" value="EF2_II"/>
    <property type="match status" value="1"/>
</dbReference>
<dbReference type="PRINTS" id="PR00315">
    <property type="entry name" value="ELONGATNFCT"/>
</dbReference>
<comment type="subcellular location">
    <subcellularLocation>
        <location evidence="1">Cytoplasm</location>
    </subcellularLocation>
</comment>
<evidence type="ECO:0000256" key="1">
    <source>
        <dbReference type="ARBA" id="ARBA00004496"/>
    </source>
</evidence>
<dbReference type="PANTHER" id="PTHR42908:SF3">
    <property type="entry name" value="ELONGATION FACTOR-LIKE GTPASE 1"/>
    <property type="match status" value="1"/>
</dbReference>
<dbReference type="GO" id="GO:0042256">
    <property type="term" value="P:cytosolic ribosome assembly"/>
    <property type="evidence" value="ECO:0007669"/>
    <property type="project" value="TreeGrafter"/>
</dbReference>
<dbReference type="RefSeq" id="XP_044569545.1">
    <property type="nucleotide sequence ID" value="XM_044711041.1"/>
</dbReference>
<evidence type="ECO:0000256" key="5">
    <source>
        <dbReference type="ARBA" id="ARBA00022801"/>
    </source>
</evidence>
<dbReference type="FunFam" id="3.30.70.240:FF:000006">
    <property type="entry name" value="Elongation factor like GTPase 1"/>
    <property type="match status" value="1"/>
</dbReference>
<dbReference type="Pfam" id="PF14492">
    <property type="entry name" value="EFG_III"/>
    <property type="match status" value="1"/>
</dbReference>
<dbReference type="GO" id="GO:0003924">
    <property type="term" value="F:GTPase activity"/>
    <property type="evidence" value="ECO:0007669"/>
    <property type="project" value="InterPro"/>
</dbReference>
<dbReference type="GO" id="GO:0005525">
    <property type="term" value="F:GTP binding"/>
    <property type="evidence" value="ECO:0007669"/>
    <property type="project" value="UniProtKB-KW"/>
</dbReference>
<dbReference type="SUPFAM" id="SSF54211">
    <property type="entry name" value="Ribosomal protein S5 domain 2-like"/>
    <property type="match status" value="1"/>
</dbReference>
<dbReference type="Gene3D" id="3.90.1430.10">
    <property type="entry name" value="Yeast translation eEF2 (G' domain)"/>
    <property type="match status" value="1"/>
</dbReference>
<dbReference type="GO" id="GO:1990904">
    <property type="term" value="C:ribonucleoprotein complex"/>
    <property type="evidence" value="ECO:0007669"/>
    <property type="project" value="TreeGrafter"/>
</dbReference>
<dbReference type="CDD" id="cd16261">
    <property type="entry name" value="EF2_snRNP_III"/>
    <property type="match status" value="1"/>
</dbReference>
<dbReference type="AlphaFoldDB" id="A0A6A5CCM4"/>
<feature type="compositionally biased region" description="Low complexity" evidence="10">
    <location>
        <begin position="1022"/>
        <end position="1065"/>
    </location>
</feature>
<evidence type="ECO:0000256" key="10">
    <source>
        <dbReference type="SAM" id="MobiDB-lite"/>
    </source>
</evidence>
<dbReference type="Gene3D" id="3.30.70.240">
    <property type="match status" value="1"/>
</dbReference>
<dbReference type="EMBL" id="VFQX01000002">
    <property type="protein sequence ID" value="KAF0984832.1"/>
    <property type="molecule type" value="Genomic_DNA"/>
</dbReference>
<dbReference type="VEuPathDB" id="AmoebaDB:NfTy_031480"/>
<feature type="region of interest" description="Disordered" evidence="10">
    <location>
        <begin position="1013"/>
        <end position="1066"/>
    </location>
</feature>
<dbReference type="InterPro" id="IPR035647">
    <property type="entry name" value="EFG_III/V"/>
</dbReference>
<evidence type="ECO:0000256" key="3">
    <source>
        <dbReference type="ARBA" id="ARBA00022517"/>
    </source>
</evidence>
<dbReference type="SUPFAM" id="SSF50447">
    <property type="entry name" value="Translation proteins"/>
    <property type="match status" value="1"/>
</dbReference>
<dbReference type="InterPro" id="IPR056752">
    <property type="entry name" value="EFL1"/>
</dbReference>
<evidence type="ECO:0000313" key="13">
    <source>
        <dbReference type="Proteomes" id="UP000444721"/>
    </source>
</evidence>
<feature type="compositionally biased region" description="Low complexity" evidence="10">
    <location>
        <begin position="931"/>
        <end position="952"/>
    </location>
</feature>
<keyword evidence="13" id="KW-1185">Reference proteome</keyword>
<proteinExistence type="predicted"/>
<dbReference type="CDD" id="cd04096">
    <property type="entry name" value="eEF2_snRNP_like_C"/>
    <property type="match status" value="1"/>
</dbReference>
<dbReference type="Gene3D" id="3.40.50.300">
    <property type="entry name" value="P-loop containing nucleotide triphosphate hydrolases"/>
    <property type="match status" value="1"/>
</dbReference>
<accession>A0A6A5CCM4</accession>
<dbReference type="InterPro" id="IPR009000">
    <property type="entry name" value="Transl_B-barrel_sf"/>
</dbReference>
<evidence type="ECO:0000256" key="9">
    <source>
        <dbReference type="ARBA" id="ARBA00081809"/>
    </source>
</evidence>
<keyword evidence="2" id="KW-0963">Cytoplasm</keyword>
<dbReference type="InterPro" id="IPR005225">
    <property type="entry name" value="Small_GTP-bd"/>
</dbReference>